<evidence type="ECO:0000313" key="2">
    <source>
        <dbReference type="EMBL" id="KCW61563.1"/>
    </source>
</evidence>
<organism evidence="2">
    <name type="scientific">Eucalyptus grandis</name>
    <name type="common">Flooded gum</name>
    <dbReference type="NCBI Taxonomy" id="71139"/>
    <lineage>
        <taxon>Eukaryota</taxon>
        <taxon>Viridiplantae</taxon>
        <taxon>Streptophyta</taxon>
        <taxon>Embryophyta</taxon>
        <taxon>Tracheophyta</taxon>
        <taxon>Spermatophyta</taxon>
        <taxon>Magnoliopsida</taxon>
        <taxon>eudicotyledons</taxon>
        <taxon>Gunneridae</taxon>
        <taxon>Pentapetalae</taxon>
        <taxon>rosids</taxon>
        <taxon>malvids</taxon>
        <taxon>Myrtales</taxon>
        <taxon>Myrtaceae</taxon>
        <taxon>Myrtoideae</taxon>
        <taxon>Eucalypteae</taxon>
        <taxon>Eucalyptus</taxon>
    </lineage>
</organism>
<name>A0A059B615_EUCGR</name>
<accession>A0A059B615</accession>
<dbReference type="AlphaFoldDB" id="A0A059B615"/>
<reference evidence="2" key="1">
    <citation type="submission" date="2013-07" db="EMBL/GenBank/DDBJ databases">
        <title>The genome of Eucalyptus grandis.</title>
        <authorList>
            <person name="Schmutz J."/>
            <person name="Hayes R."/>
            <person name="Myburg A."/>
            <person name="Tuskan G."/>
            <person name="Grattapaglia D."/>
            <person name="Rokhsar D.S."/>
        </authorList>
    </citation>
    <scope>NUCLEOTIDE SEQUENCE</scope>
    <source>
        <tissue evidence="2">Leaf extractions</tissue>
    </source>
</reference>
<dbReference type="Gramene" id="KCW61563">
    <property type="protein sequence ID" value="KCW61563"/>
    <property type="gene ID" value="EUGRSUZ_H04295"/>
</dbReference>
<proteinExistence type="predicted"/>
<dbReference type="EMBL" id="KK198760">
    <property type="protein sequence ID" value="KCW61563.1"/>
    <property type="molecule type" value="Genomic_DNA"/>
</dbReference>
<feature type="region of interest" description="Disordered" evidence="1">
    <location>
        <begin position="61"/>
        <end position="80"/>
    </location>
</feature>
<evidence type="ECO:0000256" key="1">
    <source>
        <dbReference type="SAM" id="MobiDB-lite"/>
    </source>
</evidence>
<sequence>MVGVQAVAPPYKDVAAGFKLFLSYHERKHLVDDLIRHSLPGAGRDILYGDLGEGGRALFRGAQQREGTEQKREEMVHDGG</sequence>
<dbReference type="InParanoid" id="A0A059B615"/>
<protein>
    <submittedName>
        <fullName evidence="2">Uncharacterized protein</fullName>
    </submittedName>
</protein>
<gene>
    <name evidence="2" type="ORF">EUGRSUZ_H04295</name>
</gene>
<feature type="compositionally biased region" description="Basic and acidic residues" evidence="1">
    <location>
        <begin position="66"/>
        <end position="80"/>
    </location>
</feature>